<reference evidence="2 4" key="1">
    <citation type="journal article" date="2020" name="Stud. Mycol.">
        <title>101 Dothideomycetes genomes: a test case for predicting lifestyles and emergence of pathogens.</title>
        <authorList>
            <person name="Haridas S."/>
            <person name="Albert R."/>
            <person name="Binder M."/>
            <person name="Bloem J."/>
            <person name="Labutti K."/>
            <person name="Salamov A."/>
            <person name="Andreopoulos B."/>
            <person name="Baker S."/>
            <person name="Barry K."/>
            <person name="Bills G."/>
            <person name="Bluhm B."/>
            <person name="Cannon C."/>
            <person name="Castanera R."/>
            <person name="Culley D."/>
            <person name="Daum C."/>
            <person name="Ezra D."/>
            <person name="Gonzalez J."/>
            <person name="Henrissat B."/>
            <person name="Kuo A."/>
            <person name="Liang C."/>
            <person name="Lipzen A."/>
            <person name="Lutzoni F."/>
            <person name="Magnuson J."/>
            <person name="Mondo S."/>
            <person name="Nolan M."/>
            <person name="Ohm R."/>
            <person name="Pangilinan J."/>
            <person name="Park H.-J."/>
            <person name="Ramirez L."/>
            <person name="Alfaro M."/>
            <person name="Sun H."/>
            <person name="Tritt A."/>
            <person name="Yoshinaga Y."/>
            <person name="Zwiers L.-H."/>
            <person name="Turgeon B."/>
            <person name="Goodwin S."/>
            <person name="Spatafora J."/>
            <person name="Crous P."/>
            <person name="Grigoriev I."/>
        </authorList>
    </citation>
    <scope>NUCLEOTIDE SEQUENCE</scope>
    <source>
        <strain evidence="2 4">CBS 304.34</strain>
    </source>
</reference>
<dbReference type="EMBL" id="MU003692">
    <property type="protein sequence ID" value="KAF2817810.1"/>
    <property type="molecule type" value="Genomic_DNA"/>
</dbReference>
<evidence type="ECO:0000313" key="3">
    <source>
        <dbReference type="Proteomes" id="UP000504636"/>
    </source>
</evidence>
<sequence length="277" mass="31981">MPRTKQAARRRPPPKQAVRARPSGEHLDSDTTTEPETIHDEQFTPDIGWGALAHVSEEAPEIRYLIDEYFTEHMPNFTRAIPEDVVARLKRRGPDMTAYRELWRKEIDIVKKRRGWNGTRCTIFDSEDEGAAEVRLAKKRKSDNVDDYGTVESIELQEKRFQDAFAAGMKAGQQILVQSAVCENCEQIFDRAGKRTARECKSHPGSLKMNSYEKFWIDFLHRNPSCENFSPEKCGVSLDNYRWDCCNKKGKAAPCRTGSHIERVRKFKFVQPEWKGL</sequence>
<proteinExistence type="predicted"/>
<feature type="compositionally biased region" description="Basic residues" evidence="1">
    <location>
        <begin position="1"/>
        <end position="13"/>
    </location>
</feature>
<reference evidence="4" key="3">
    <citation type="submission" date="2025-04" db="UniProtKB">
        <authorList>
            <consortium name="RefSeq"/>
        </authorList>
    </citation>
    <scope>IDENTIFICATION</scope>
    <source>
        <strain evidence="4">CBS 304.34</strain>
    </source>
</reference>
<dbReference type="AlphaFoldDB" id="A0A6A6Z9U8"/>
<dbReference type="GeneID" id="54454499"/>
<dbReference type="RefSeq" id="XP_033584774.1">
    <property type="nucleotide sequence ID" value="XM_033713606.1"/>
</dbReference>
<feature type="region of interest" description="Disordered" evidence="1">
    <location>
        <begin position="1"/>
        <end position="44"/>
    </location>
</feature>
<keyword evidence="3" id="KW-1185">Reference proteome</keyword>
<evidence type="ECO:0000256" key="1">
    <source>
        <dbReference type="SAM" id="MobiDB-lite"/>
    </source>
</evidence>
<organism evidence="2">
    <name type="scientific">Mytilinidion resinicola</name>
    <dbReference type="NCBI Taxonomy" id="574789"/>
    <lineage>
        <taxon>Eukaryota</taxon>
        <taxon>Fungi</taxon>
        <taxon>Dikarya</taxon>
        <taxon>Ascomycota</taxon>
        <taxon>Pezizomycotina</taxon>
        <taxon>Dothideomycetes</taxon>
        <taxon>Pleosporomycetidae</taxon>
        <taxon>Mytilinidiales</taxon>
        <taxon>Mytilinidiaceae</taxon>
        <taxon>Mytilinidion</taxon>
    </lineage>
</organism>
<dbReference type="Proteomes" id="UP000504636">
    <property type="component" value="Unplaced"/>
</dbReference>
<gene>
    <name evidence="2 4" type="ORF">BDZ99DRAFT_24239</name>
</gene>
<evidence type="ECO:0000313" key="2">
    <source>
        <dbReference type="EMBL" id="KAF2817810.1"/>
    </source>
</evidence>
<protein>
    <submittedName>
        <fullName evidence="2 4">Uncharacterized protein</fullName>
    </submittedName>
</protein>
<accession>A0A6A6Z9U8</accession>
<evidence type="ECO:0000313" key="4">
    <source>
        <dbReference type="RefSeq" id="XP_033584774.1"/>
    </source>
</evidence>
<reference evidence="4" key="2">
    <citation type="submission" date="2020-04" db="EMBL/GenBank/DDBJ databases">
        <authorList>
            <consortium name="NCBI Genome Project"/>
        </authorList>
    </citation>
    <scope>NUCLEOTIDE SEQUENCE</scope>
    <source>
        <strain evidence="4">CBS 304.34</strain>
    </source>
</reference>
<name>A0A6A6Z9U8_9PEZI</name>